<feature type="compositionally biased region" description="Basic and acidic residues" evidence="1">
    <location>
        <begin position="123"/>
        <end position="139"/>
    </location>
</feature>
<dbReference type="EMBL" id="PGOL01004947">
    <property type="protein sequence ID" value="PKI36252.1"/>
    <property type="molecule type" value="Genomic_DNA"/>
</dbReference>
<dbReference type="Proteomes" id="UP000233551">
    <property type="component" value="Unassembled WGS sequence"/>
</dbReference>
<evidence type="ECO:0000256" key="1">
    <source>
        <dbReference type="SAM" id="MobiDB-lite"/>
    </source>
</evidence>
<keyword evidence="3" id="KW-1185">Reference proteome</keyword>
<evidence type="ECO:0000313" key="2">
    <source>
        <dbReference type="EMBL" id="PKI36252.1"/>
    </source>
</evidence>
<evidence type="ECO:0000313" key="3">
    <source>
        <dbReference type="Proteomes" id="UP000233551"/>
    </source>
</evidence>
<sequence length="193" mass="21686">MCVATSHCFSEEGLLRASNACCFLGPSLGLPPTSFTRWLLALSPASRNYKSCSSRGLKKGGLKKSLIVTPPQDFAALGAHAQKFITLEESLLNQNERVREKQKNHPVSDRKAERHPPPQFEQFSEKDHPGSDRKVERHPPPQFEKFTPLISSRSTVLCEIERQGLATPPKACKKGDLGRDFDKYCHYHKTWGQ</sequence>
<dbReference type="AlphaFoldDB" id="A0A2I0HX24"/>
<organism evidence="2 3">
    <name type="scientific">Punica granatum</name>
    <name type="common">Pomegranate</name>
    <dbReference type="NCBI Taxonomy" id="22663"/>
    <lineage>
        <taxon>Eukaryota</taxon>
        <taxon>Viridiplantae</taxon>
        <taxon>Streptophyta</taxon>
        <taxon>Embryophyta</taxon>
        <taxon>Tracheophyta</taxon>
        <taxon>Spermatophyta</taxon>
        <taxon>Magnoliopsida</taxon>
        <taxon>eudicotyledons</taxon>
        <taxon>Gunneridae</taxon>
        <taxon>Pentapetalae</taxon>
        <taxon>rosids</taxon>
        <taxon>malvids</taxon>
        <taxon>Myrtales</taxon>
        <taxon>Lythraceae</taxon>
        <taxon>Punica</taxon>
    </lineage>
</organism>
<gene>
    <name evidence="2" type="ORF">CRG98_043364</name>
</gene>
<protein>
    <submittedName>
        <fullName evidence="2">Uncharacterized protein</fullName>
    </submittedName>
</protein>
<reference evidence="2 3" key="1">
    <citation type="submission" date="2017-11" db="EMBL/GenBank/DDBJ databases">
        <title>De-novo sequencing of pomegranate (Punica granatum L.) genome.</title>
        <authorList>
            <person name="Akparov Z."/>
            <person name="Amiraslanov A."/>
            <person name="Hajiyeva S."/>
            <person name="Abbasov M."/>
            <person name="Kaur K."/>
            <person name="Hamwieh A."/>
            <person name="Solovyev V."/>
            <person name="Salamov A."/>
            <person name="Braich B."/>
            <person name="Kosarev P."/>
            <person name="Mahmoud A."/>
            <person name="Hajiyev E."/>
            <person name="Babayeva S."/>
            <person name="Izzatullayeva V."/>
            <person name="Mammadov A."/>
            <person name="Mammadov A."/>
            <person name="Sharifova S."/>
            <person name="Ojaghi J."/>
            <person name="Eynullazada K."/>
            <person name="Bayramov B."/>
            <person name="Abdulazimova A."/>
            <person name="Shahmuradov I."/>
        </authorList>
    </citation>
    <scope>NUCLEOTIDE SEQUENCE [LARGE SCALE GENOMIC DNA]</scope>
    <source>
        <strain evidence="3">cv. AG2017</strain>
        <tissue evidence="2">Leaf</tissue>
    </source>
</reference>
<feature type="compositionally biased region" description="Basic and acidic residues" evidence="1">
    <location>
        <begin position="96"/>
        <end position="116"/>
    </location>
</feature>
<feature type="region of interest" description="Disordered" evidence="1">
    <location>
        <begin position="96"/>
        <end position="146"/>
    </location>
</feature>
<comment type="caution">
    <text evidence="2">The sequence shown here is derived from an EMBL/GenBank/DDBJ whole genome shotgun (WGS) entry which is preliminary data.</text>
</comment>
<proteinExistence type="predicted"/>
<accession>A0A2I0HX24</accession>
<name>A0A2I0HX24_PUNGR</name>